<sequence length="196" mass="22377">MHDTQLCEPKSGSKILRGPKRLFNRRGPIRQSHPEPISDQPPVRARESWITQRWTRDVLEPWRSRLERTDNQDAPCTSRSTSQGVQTHQFMDENRLDRVRSENLAIPCTSGGTNQGVPIHQFMDENRFDRVRSENLAIPCTSGGTNQGVPIHQFMDENRFDRVRTENSESLSTSQGTSRGIHIEKLMDENLLVSAG</sequence>
<evidence type="ECO:0000313" key="2">
    <source>
        <dbReference type="EMBL" id="CAH1393661.1"/>
    </source>
</evidence>
<evidence type="ECO:0000313" key="3">
    <source>
        <dbReference type="Proteomes" id="UP001152798"/>
    </source>
</evidence>
<proteinExistence type="predicted"/>
<evidence type="ECO:0000256" key="1">
    <source>
        <dbReference type="SAM" id="MobiDB-lite"/>
    </source>
</evidence>
<name>A0A9P0H351_NEZVI</name>
<feature type="region of interest" description="Disordered" evidence="1">
    <location>
        <begin position="1"/>
        <end position="44"/>
    </location>
</feature>
<reference evidence="2" key="1">
    <citation type="submission" date="2022-01" db="EMBL/GenBank/DDBJ databases">
        <authorList>
            <person name="King R."/>
        </authorList>
    </citation>
    <scope>NUCLEOTIDE SEQUENCE</scope>
</reference>
<feature type="compositionally biased region" description="Basic residues" evidence="1">
    <location>
        <begin position="17"/>
        <end position="28"/>
    </location>
</feature>
<dbReference type="EMBL" id="OV725078">
    <property type="protein sequence ID" value="CAH1393661.1"/>
    <property type="molecule type" value="Genomic_DNA"/>
</dbReference>
<keyword evidence="3" id="KW-1185">Reference proteome</keyword>
<dbReference type="AlphaFoldDB" id="A0A9P0H351"/>
<protein>
    <submittedName>
        <fullName evidence="2">Uncharacterized protein</fullName>
    </submittedName>
</protein>
<gene>
    <name evidence="2" type="ORF">NEZAVI_LOCUS4290</name>
</gene>
<accession>A0A9P0H351</accession>
<organism evidence="2 3">
    <name type="scientific">Nezara viridula</name>
    <name type="common">Southern green stink bug</name>
    <name type="synonym">Cimex viridulus</name>
    <dbReference type="NCBI Taxonomy" id="85310"/>
    <lineage>
        <taxon>Eukaryota</taxon>
        <taxon>Metazoa</taxon>
        <taxon>Ecdysozoa</taxon>
        <taxon>Arthropoda</taxon>
        <taxon>Hexapoda</taxon>
        <taxon>Insecta</taxon>
        <taxon>Pterygota</taxon>
        <taxon>Neoptera</taxon>
        <taxon>Paraneoptera</taxon>
        <taxon>Hemiptera</taxon>
        <taxon>Heteroptera</taxon>
        <taxon>Panheteroptera</taxon>
        <taxon>Pentatomomorpha</taxon>
        <taxon>Pentatomoidea</taxon>
        <taxon>Pentatomidae</taxon>
        <taxon>Pentatominae</taxon>
        <taxon>Nezara</taxon>
    </lineage>
</organism>
<dbReference type="Proteomes" id="UP001152798">
    <property type="component" value="Chromosome 2"/>
</dbReference>